<dbReference type="AlphaFoldDB" id="A0A4C2A7Q8"/>
<gene>
    <name evidence="2" type="ORF">EVAR_90068_1</name>
</gene>
<sequence length="85" mass="9099">MSSLLLFGLGSGLSGRRWQLRLPVRILSVQSLRSKRPLSAASDTDGSRDISHSRDLAPRDPAPAPPRPATSSPPLPCASPTIYHT</sequence>
<dbReference type="EMBL" id="BGZK01002740">
    <property type="protein sequence ID" value="GBP96138.1"/>
    <property type="molecule type" value="Genomic_DNA"/>
</dbReference>
<keyword evidence="3" id="KW-1185">Reference proteome</keyword>
<proteinExistence type="predicted"/>
<comment type="caution">
    <text evidence="2">The sequence shown here is derived from an EMBL/GenBank/DDBJ whole genome shotgun (WGS) entry which is preliminary data.</text>
</comment>
<evidence type="ECO:0000313" key="3">
    <source>
        <dbReference type="Proteomes" id="UP000299102"/>
    </source>
</evidence>
<protein>
    <submittedName>
        <fullName evidence="2">Uncharacterized protein</fullName>
    </submittedName>
</protein>
<dbReference type="Proteomes" id="UP000299102">
    <property type="component" value="Unassembled WGS sequence"/>
</dbReference>
<name>A0A4C2A7Q8_EUMVA</name>
<feature type="compositionally biased region" description="Pro residues" evidence="1">
    <location>
        <begin position="60"/>
        <end position="77"/>
    </location>
</feature>
<evidence type="ECO:0000313" key="2">
    <source>
        <dbReference type="EMBL" id="GBP96138.1"/>
    </source>
</evidence>
<feature type="compositionally biased region" description="Basic and acidic residues" evidence="1">
    <location>
        <begin position="45"/>
        <end position="58"/>
    </location>
</feature>
<reference evidence="2 3" key="1">
    <citation type="journal article" date="2019" name="Commun. Biol.">
        <title>The bagworm genome reveals a unique fibroin gene that provides high tensile strength.</title>
        <authorList>
            <person name="Kono N."/>
            <person name="Nakamura H."/>
            <person name="Ohtoshi R."/>
            <person name="Tomita M."/>
            <person name="Numata K."/>
            <person name="Arakawa K."/>
        </authorList>
    </citation>
    <scope>NUCLEOTIDE SEQUENCE [LARGE SCALE GENOMIC DNA]</scope>
</reference>
<organism evidence="2 3">
    <name type="scientific">Eumeta variegata</name>
    <name type="common">Bagworm moth</name>
    <name type="synonym">Eumeta japonica</name>
    <dbReference type="NCBI Taxonomy" id="151549"/>
    <lineage>
        <taxon>Eukaryota</taxon>
        <taxon>Metazoa</taxon>
        <taxon>Ecdysozoa</taxon>
        <taxon>Arthropoda</taxon>
        <taxon>Hexapoda</taxon>
        <taxon>Insecta</taxon>
        <taxon>Pterygota</taxon>
        <taxon>Neoptera</taxon>
        <taxon>Endopterygota</taxon>
        <taxon>Lepidoptera</taxon>
        <taxon>Glossata</taxon>
        <taxon>Ditrysia</taxon>
        <taxon>Tineoidea</taxon>
        <taxon>Psychidae</taxon>
        <taxon>Oiketicinae</taxon>
        <taxon>Eumeta</taxon>
    </lineage>
</organism>
<evidence type="ECO:0000256" key="1">
    <source>
        <dbReference type="SAM" id="MobiDB-lite"/>
    </source>
</evidence>
<feature type="region of interest" description="Disordered" evidence="1">
    <location>
        <begin position="33"/>
        <end position="85"/>
    </location>
</feature>
<accession>A0A4C2A7Q8</accession>